<dbReference type="SUPFAM" id="SSF48498">
    <property type="entry name" value="Tetracyclin repressor-like, C-terminal domain"/>
    <property type="match status" value="1"/>
</dbReference>
<name>A0A8J3P7W7_9ACTN</name>
<dbReference type="SUPFAM" id="SSF46689">
    <property type="entry name" value="Homeodomain-like"/>
    <property type="match status" value="1"/>
</dbReference>
<dbReference type="Pfam" id="PF21597">
    <property type="entry name" value="TetR_C_43"/>
    <property type="match status" value="1"/>
</dbReference>
<dbReference type="EMBL" id="BONI01000030">
    <property type="protein sequence ID" value="GIG07067.1"/>
    <property type="molecule type" value="Genomic_DNA"/>
</dbReference>
<keyword evidence="3" id="KW-0804">Transcription</keyword>
<dbReference type="AlphaFoldDB" id="A0A8J3P7W7"/>
<gene>
    <name evidence="6" type="ORF">Cco03nite_37670</name>
</gene>
<dbReference type="RefSeq" id="WP_203693416.1">
    <property type="nucleotide sequence ID" value="NZ_BAAALC010000005.1"/>
</dbReference>
<dbReference type="PANTHER" id="PTHR30055:SF234">
    <property type="entry name" value="HTH-TYPE TRANSCRIPTIONAL REGULATOR BETI"/>
    <property type="match status" value="1"/>
</dbReference>
<dbReference type="PRINTS" id="PR00455">
    <property type="entry name" value="HTHTETR"/>
</dbReference>
<organism evidence="6 7">
    <name type="scientific">Catellatospora coxensis</name>
    <dbReference type="NCBI Taxonomy" id="310354"/>
    <lineage>
        <taxon>Bacteria</taxon>
        <taxon>Bacillati</taxon>
        <taxon>Actinomycetota</taxon>
        <taxon>Actinomycetes</taxon>
        <taxon>Micromonosporales</taxon>
        <taxon>Micromonosporaceae</taxon>
        <taxon>Catellatospora</taxon>
    </lineage>
</organism>
<dbReference type="Gene3D" id="1.10.357.10">
    <property type="entry name" value="Tetracycline Repressor, domain 2"/>
    <property type="match status" value="1"/>
</dbReference>
<dbReference type="GO" id="GO:0000976">
    <property type="term" value="F:transcription cis-regulatory region binding"/>
    <property type="evidence" value="ECO:0007669"/>
    <property type="project" value="TreeGrafter"/>
</dbReference>
<sequence>MPSPSAATPAAAPRSDAARNRGRLLDAAAGLIAERGSDVDVREIARRAEVGMGTLYRHFPTKEALLDAALEHVFTSWATAASAALTGRAWADLSGFLADALTRQTASPGLLDAYCQALPGQAGNTARQHCRQQVGPLIAELVRAAHASGELRPDITAEDVSLLLVALGRIAPVVPEPSWRRILHVTLDGLRATSATHLPDPDRPS</sequence>
<dbReference type="InterPro" id="IPR036271">
    <property type="entry name" value="Tet_transcr_reg_TetR-rel_C_sf"/>
</dbReference>
<dbReference type="Pfam" id="PF00440">
    <property type="entry name" value="TetR_N"/>
    <property type="match status" value="1"/>
</dbReference>
<evidence type="ECO:0000256" key="3">
    <source>
        <dbReference type="ARBA" id="ARBA00023163"/>
    </source>
</evidence>
<evidence type="ECO:0000313" key="7">
    <source>
        <dbReference type="Proteomes" id="UP000630887"/>
    </source>
</evidence>
<evidence type="ECO:0000313" key="6">
    <source>
        <dbReference type="EMBL" id="GIG07067.1"/>
    </source>
</evidence>
<dbReference type="InterPro" id="IPR009057">
    <property type="entry name" value="Homeodomain-like_sf"/>
</dbReference>
<evidence type="ECO:0000256" key="1">
    <source>
        <dbReference type="ARBA" id="ARBA00023015"/>
    </source>
</evidence>
<feature type="DNA-binding region" description="H-T-H motif" evidence="4">
    <location>
        <begin position="40"/>
        <end position="59"/>
    </location>
</feature>
<dbReference type="InterPro" id="IPR050109">
    <property type="entry name" value="HTH-type_TetR-like_transc_reg"/>
</dbReference>
<evidence type="ECO:0000259" key="5">
    <source>
        <dbReference type="PROSITE" id="PS50977"/>
    </source>
</evidence>
<dbReference type="GO" id="GO:0003700">
    <property type="term" value="F:DNA-binding transcription factor activity"/>
    <property type="evidence" value="ECO:0007669"/>
    <property type="project" value="TreeGrafter"/>
</dbReference>
<dbReference type="Proteomes" id="UP000630887">
    <property type="component" value="Unassembled WGS sequence"/>
</dbReference>
<dbReference type="InterPro" id="IPR001647">
    <property type="entry name" value="HTH_TetR"/>
</dbReference>
<proteinExistence type="predicted"/>
<keyword evidence="7" id="KW-1185">Reference proteome</keyword>
<dbReference type="PROSITE" id="PS50977">
    <property type="entry name" value="HTH_TETR_2"/>
    <property type="match status" value="1"/>
</dbReference>
<feature type="domain" description="HTH tetR-type" evidence="5">
    <location>
        <begin position="18"/>
        <end position="77"/>
    </location>
</feature>
<reference evidence="6 7" key="1">
    <citation type="submission" date="2021-01" db="EMBL/GenBank/DDBJ databases">
        <title>Whole genome shotgun sequence of Catellatospora coxensis NBRC 107359.</title>
        <authorList>
            <person name="Komaki H."/>
            <person name="Tamura T."/>
        </authorList>
    </citation>
    <scope>NUCLEOTIDE SEQUENCE [LARGE SCALE GENOMIC DNA]</scope>
    <source>
        <strain evidence="6 7">NBRC 107359</strain>
    </source>
</reference>
<evidence type="ECO:0000256" key="4">
    <source>
        <dbReference type="PROSITE-ProRule" id="PRU00335"/>
    </source>
</evidence>
<keyword evidence="1" id="KW-0805">Transcription regulation</keyword>
<dbReference type="PANTHER" id="PTHR30055">
    <property type="entry name" value="HTH-TYPE TRANSCRIPTIONAL REGULATOR RUTR"/>
    <property type="match status" value="1"/>
</dbReference>
<dbReference type="InterPro" id="IPR049445">
    <property type="entry name" value="TetR_SbtR-like_C"/>
</dbReference>
<comment type="caution">
    <text evidence="6">The sequence shown here is derived from an EMBL/GenBank/DDBJ whole genome shotgun (WGS) entry which is preliminary data.</text>
</comment>
<protein>
    <submittedName>
        <fullName evidence="6">Putative TetR family transcriptional regulator</fullName>
    </submittedName>
</protein>
<keyword evidence="2 4" id="KW-0238">DNA-binding</keyword>
<evidence type="ECO:0000256" key="2">
    <source>
        <dbReference type="ARBA" id="ARBA00023125"/>
    </source>
</evidence>
<accession>A0A8J3P7W7</accession>